<dbReference type="Proteomes" id="UP000094147">
    <property type="component" value="Chromosome"/>
</dbReference>
<protein>
    <submittedName>
        <fullName evidence="3">Uncharacterized protein</fullName>
    </submittedName>
</protein>
<gene>
    <name evidence="3" type="ORF">KS2013_1549</name>
</gene>
<evidence type="ECO:0000256" key="1">
    <source>
        <dbReference type="SAM" id="Coils"/>
    </source>
</evidence>
<keyword evidence="1" id="KW-0175">Coiled coil</keyword>
<dbReference type="PATRIC" id="fig|1144748.3.peg.1561"/>
<accession>A0A1B3BBU5</accession>
<evidence type="ECO:0000256" key="2">
    <source>
        <dbReference type="SAM" id="SignalP"/>
    </source>
</evidence>
<dbReference type="AlphaFoldDB" id="A0A1B3BBU5"/>
<dbReference type="KEGG" id="ksd:KS2013_1549"/>
<keyword evidence="4" id="KW-1185">Reference proteome</keyword>
<dbReference type="RefSeq" id="WP_068992164.1">
    <property type="nucleotide sequence ID" value="NZ_CP012418.1"/>
</dbReference>
<feature type="signal peptide" evidence="2">
    <location>
        <begin position="1"/>
        <end position="20"/>
    </location>
</feature>
<feature type="chain" id="PRO_5008544152" evidence="2">
    <location>
        <begin position="21"/>
        <end position="212"/>
    </location>
</feature>
<evidence type="ECO:0000313" key="4">
    <source>
        <dbReference type="Proteomes" id="UP000094147"/>
    </source>
</evidence>
<proteinExistence type="predicted"/>
<keyword evidence="2" id="KW-0732">Signal</keyword>
<organism evidence="3 4">
    <name type="scientific">Kangiella sediminilitoris</name>
    <dbReference type="NCBI Taxonomy" id="1144748"/>
    <lineage>
        <taxon>Bacteria</taxon>
        <taxon>Pseudomonadati</taxon>
        <taxon>Pseudomonadota</taxon>
        <taxon>Gammaproteobacteria</taxon>
        <taxon>Kangiellales</taxon>
        <taxon>Kangiellaceae</taxon>
        <taxon>Kangiella</taxon>
    </lineage>
</organism>
<name>A0A1B3BBU5_9GAMM</name>
<dbReference type="EMBL" id="CP012418">
    <property type="protein sequence ID" value="AOE50259.1"/>
    <property type="molecule type" value="Genomic_DNA"/>
</dbReference>
<reference evidence="4" key="1">
    <citation type="submission" date="2015-08" db="EMBL/GenBank/DDBJ databases">
        <authorList>
            <person name="Kim K.M."/>
        </authorList>
    </citation>
    <scope>NUCLEOTIDE SEQUENCE [LARGE SCALE GENOMIC DNA]</scope>
    <source>
        <strain evidence="4">KCTC 23892</strain>
    </source>
</reference>
<evidence type="ECO:0000313" key="3">
    <source>
        <dbReference type="EMBL" id="AOE50259.1"/>
    </source>
</evidence>
<feature type="coiled-coil region" evidence="1">
    <location>
        <begin position="34"/>
        <end position="68"/>
    </location>
</feature>
<dbReference type="Gene3D" id="1.20.5.340">
    <property type="match status" value="1"/>
</dbReference>
<sequence length="212" mass="22168" precursor="true">MKLPIISSIVLFSVAPTAFSAPGTPPGQPFQGVVEEITEEIEQVKDQINDLETDLGSLQGDVDDIANDVSSLSNTLEVQVVVHTDACASVPVQCGADAADEHTYEAASSSNHNPFPIRILVSKNGSPVSGLSASQFDYNNSFVPAGGTSSSKCDVECGPSWFQDAGHGVYSVYVDRSSNDGENWDAGNYAGMVKVTDTDGANGSALVSFSLE</sequence>